<protein>
    <recommendedName>
        <fullName evidence="11">ABC transporter permease</fullName>
    </recommendedName>
</protein>
<proteinExistence type="predicted"/>
<feature type="transmembrane region" description="Helical" evidence="6">
    <location>
        <begin position="21"/>
        <end position="44"/>
    </location>
</feature>
<evidence type="ECO:0000256" key="3">
    <source>
        <dbReference type="ARBA" id="ARBA00022692"/>
    </source>
</evidence>
<name>A0A5S3V8Y0_9GAMM</name>
<dbReference type="PANTHER" id="PTHR30572">
    <property type="entry name" value="MEMBRANE COMPONENT OF TRANSPORTER-RELATED"/>
    <property type="match status" value="1"/>
</dbReference>
<evidence type="ECO:0000256" key="6">
    <source>
        <dbReference type="SAM" id="Phobius"/>
    </source>
</evidence>
<dbReference type="Proteomes" id="UP000307217">
    <property type="component" value="Unassembled WGS sequence"/>
</dbReference>
<reference evidence="10" key="2">
    <citation type="submission" date="2019-06" db="EMBL/GenBank/DDBJ databases">
        <title>Co-occurence of chitin degradation, pigmentation and bioactivity in marine Pseudoalteromonas.</title>
        <authorList>
            <person name="Sonnenschein E.C."/>
            <person name="Bech P.K."/>
        </authorList>
    </citation>
    <scope>NUCLEOTIDE SEQUENCE [LARGE SCALE GENOMIC DNA]</scope>
    <source>
        <strain evidence="10">S3790</strain>
    </source>
</reference>
<keyword evidence="2" id="KW-1003">Cell membrane</keyword>
<dbReference type="GO" id="GO:0005886">
    <property type="term" value="C:plasma membrane"/>
    <property type="evidence" value="ECO:0007669"/>
    <property type="project" value="UniProtKB-SubCell"/>
</dbReference>
<dbReference type="PANTHER" id="PTHR30572:SF18">
    <property type="entry name" value="ABC-TYPE MACROLIDE FAMILY EXPORT SYSTEM PERMEASE COMPONENT 2"/>
    <property type="match status" value="1"/>
</dbReference>
<evidence type="ECO:0000256" key="5">
    <source>
        <dbReference type="ARBA" id="ARBA00023136"/>
    </source>
</evidence>
<evidence type="ECO:0000259" key="7">
    <source>
        <dbReference type="Pfam" id="PF02687"/>
    </source>
</evidence>
<reference evidence="9 10" key="1">
    <citation type="submission" date="2018-01" db="EMBL/GenBank/DDBJ databases">
        <authorList>
            <person name="Paulsen S."/>
            <person name="Gram L.K."/>
        </authorList>
    </citation>
    <scope>NUCLEOTIDE SEQUENCE [LARGE SCALE GENOMIC DNA]</scope>
    <source>
        <strain evidence="9 10">S3790</strain>
    </source>
</reference>
<keyword evidence="5 6" id="KW-0472">Membrane</keyword>
<gene>
    <name evidence="9" type="ORF">CWC19_10195</name>
</gene>
<dbReference type="AlphaFoldDB" id="A0A5S3V8Y0"/>
<dbReference type="EMBL" id="PNBX01000040">
    <property type="protein sequence ID" value="TMO68318.1"/>
    <property type="molecule type" value="Genomic_DNA"/>
</dbReference>
<sequence>MFQYYLKLAWISIRKTSVLSLLMVLIIAVGIAASMVTYTINYMMTQHPIPNKHDTVQLIHLSSWGSEQPYRELDGKEDAPSMMTYQDAKNLFSAHKTSPLIKYQSIIGTYRDQIRAIHQPITDARLRSMLTVNHDFFPMFDVPFLFGTAWSKQADEKGELVAVISSKLNEQLFNGENSVGKQIMMGNLILTISGVTDNWLPTPKFYYVRTESFVNPRNIMIPFKSQIQHGLFAKSDTRYYCVNYPTVQSFSTFLASNCVWLHFWIELNSATDLPQYNNFLNNYDAQQKQAGRFERDLASYTLNIEDYLTRERMIPEDTKLAVWLAFSFLVVCLLNCMSLMLNKFYNKRAEVGLRRAVGASRQNIAYQFGCETLLISIIGGFIGLLLTQLALLAAQNVLTFLPQQVMEMNLPLAIMALILAIVSCSIFSLWPIYKATKVQPSSQLKSM</sequence>
<evidence type="ECO:0000313" key="9">
    <source>
        <dbReference type="EMBL" id="TMO68318.1"/>
    </source>
</evidence>
<evidence type="ECO:0000259" key="8">
    <source>
        <dbReference type="Pfam" id="PF12704"/>
    </source>
</evidence>
<evidence type="ECO:0000313" key="10">
    <source>
        <dbReference type="Proteomes" id="UP000307217"/>
    </source>
</evidence>
<evidence type="ECO:0008006" key="11">
    <source>
        <dbReference type="Google" id="ProtNLM"/>
    </source>
</evidence>
<dbReference type="OrthoDB" id="8735006at2"/>
<dbReference type="InterPro" id="IPR050250">
    <property type="entry name" value="Macrolide_Exporter_MacB"/>
</dbReference>
<feature type="domain" description="ABC3 transporter permease C-terminal" evidence="7">
    <location>
        <begin position="324"/>
        <end position="440"/>
    </location>
</feature>
<feature type="transmembrane region" description="Helical" evidence="6">
    <location>
        <begin position="363"/>
        <end position="392"/>
    </location>
</feature>
<keyword evidence="4 6" id="KW-1133">Transmembrane helix</keyword>
<dbReference type="RefSeq" id="WP_138591783.1">
    <property type="nucleotide sequence ID" value="NZ_PNBX01000040.1"/>
</dbReference>
<feature type="domain" description="MacB-like periplasmic core" evidence="8">
    <location>
        <begin position="20"/>
        <end position="226"/>
    </location>
</feature>
<dbReference type="Pfam" id="PF12704">
    <property type="entry name" value="MacB_PCD"/>
    <property type="match status" value="1"/>
</dbReference>
<evidence type="ECO:0000256" key="2">
    <source>
        <dbReference type="ARBA" id="ARBA00022475"/>
    </source>
</evidence>
<organism evidence="9 10">
    <name type="scientific">Pseudoalteromonas aurantia</name>
    <dbReference type="NCBI Taxonomy" id="43654"/>
    <lineage>
        <taxon>Bacteria</taxon>
        <taxon>Pseudomonadati</taxon>
        <taxon>Pseudomonadota</taxon>
        <taxon>Gammaproteobacteria</taxon>
        <taxon>Alteromonadales</taxon>
        <taxon>Pseudoalteromonadaceae</taxon>
        <taxon>Pseudoalteromonas</taxon>
    </lineage>
</organism>
<feature type="transmembrane region" description="Helical" evidence="6">
    <location>
        <begin position="320"/>
        <end position="342"/>
    </location>
</feature>
<dbReference type="InterPro" id="IPR003838">
    <property type="entry name" value="ABC3_permease_C"/>
</dbReference>
<dbReference type="InterPro" id="IPR025857">
    <property type="entry name" value="MacB_PCD"/>
</dbReference>
<comment type="subcellular location">
    <subcellularLocation>
        <location evidence="1">Cell membrane</location>
        <topology evidence="1">Multi-pass membrane protein</topology>
    </subcellularLocation>
</comment>
<accession>A0A5S3V8Y0</accession>
<dbReference type="GO" id="GO:0022857">
    <property type="term" value="F:transmembrane transporter activity"/>
    <property type="evidence" value="ECO:0007669"/>
    <property type="project" value="TreeGrafter"/>
</dbReference>
<keyword evidence="3 6" id="KW-0812">Transmembrane</keyword>
<feature type="transmembrane region" description="Helical" evidence="6">
    <location>
        <begin position="412"/>
        <end position="433"/>
    </location>
</feature>
<evidence type="ECO:0000256" key="1">
    <source>
        <dbReference type="ARBA" id="ARBA00004651"/>
    </source>
</evidence>
<evidence type="ECO:0000256" key="4">
    <source>
        <dbReference type="ARBA" id="ARBA00022989"/>
    </source>
</evidence>
<comment type="caution">
    <text evidence="9">The sequence shown here is derived from an EMBL/GenBank/DDBJ whole genome shotgun (WGS) entry which is preliminary data.</text>
</comment>
<dbReference type="Pfam" id="PF02687">
    <property type="entry name" value="FtsX"/>
    <property type="match status" value="1"/>
</dbReference>